<evidence type="ECO:0000259" key="1">
    <source>
        <dbReference type="Pfam" id="PF04717"/>
    </source>
</evidence>
<accession>A0A502CWQ1</accession>
<proteinExistence type="predicted"/>
<dbReference type="Pfam" id="PF04717">
    <property type="entry name" value="Phage_base_V"/>
    <property type="match status" value="1"/>
</dbReference>
<reference evidence="2 3" key="1">
    <citation type="journal article" date="2019" name="Environ. Microbiol.">
        <title>Species interactions and distinct microbial communities in high Arctic permafrost affected cryosols are associated with the CH4 and CO2 gas fluxes.</title>
        <authorList>
            <person name="Altshuler I."/>
            <person name="Hamel J."/>
            <person name="Turney S."/>
            <person name="Magnuson E."/>
            <person name="Levesque R."/>
            <person name="Greer C."/>
            <person name="Whyte L.G."/>
        </authorList>
    </citation>
    <scope>NUCLEOTIDE SEQUENCE [LARGE SCALE GENOMIC DNA]</scope>
    <source>
        <strain evidence="2 3">S9.3A</strain>
    </source>
</reference>
<feature type="domain" description="Gp5/Type VI secretion system Vgr protein OB-fold" evidence="1">
    <location>
        <begin position="171"/>
        <end position="236"/>
    </location>
</feature>
<organism evidence="2 3">
    <name type="scientific">Pedococcus bigeumensis</name>
    <dbReference type="NCBI Taxonomy" id="433644"/>
    <lineage>
        <taxon>Bacteria</taxon>
        <taxon>Bacillati</taxon>
        <taxon>Actinomycetota</taxon>
        <taxon>Actinomycetes</taxon>
        <taxon>Micrococcales</taxon>
        <taxon>Intrasporangiaceae</taxon>
        <taxon>Pedococcus</taxon>
    </lineage>
</organism>
<dbReference type="AlphaFoldDB" id="A0A502CWQ1"/>
<evidence type="ECO:0000313" key="3">
    <source>
        <dbReference type="Proteomes" id="UP000317722"/>
    </source>
</evidence>
<keyword evidence="3" id="KW-1185">Reference proteome</keyword>
<dbReference type="Proteomes" id="UP000317722">
    <property type="component" value="Unassembled WGS sequence"/>
</dbReference>
<protein>
    <recommendedName>
        <fullName evidence="1">Gp5/Type VI secretion system Vgr protein OB-fold domain-containing protein</fullName>
    </recommendedName>
</protein>
<dbReference type="OrthoDB" id="9762420at2"/>
<gene>
    <name evidence="2" type="ORF">EAH86_13200</name>
</gene>
<sequence>MSEDRGPTDQPHLEDLVHRARTKLRDWTDTDDSDPGVALLELFAFVAELLSRHSDEIAAEAYLGTGRRHGSSGRRHGFELEVDGQPWRQVIDLADSGAEDRHYVVSRRDDGASVIEFGDGVHGQRPPAESSIAVRYRQGGGYASVLLQQGRVVIDTDESEEPSRRTCGVYAAEVVDNTDPLGQRRLLVRVPEVSGHDTVWAKACLPVPGTPGVPSMGDGVWVALESCDPTRPIWLGRRFTD</sequence>
<dbReference type="InterPro" id="IPR006531">
    <property type="entry name" value="Gp5/Vgr_OB"/>
</dbReference>
<dbReference type="RefSeq" id="WP_140741458.1">
    <property type="nucleotide sequence ID" value="NZ_RCZM01000004.1"/>
</dbReference>
<name>A0A502CWQ1_9MICO</name>
<evidence type="ECO:0000313" key="2">
    <source>
        <dbReference type="EMBL" id="TPG16171.1"/>
    </source>
</evidence>
<comment type="caution">
    <text evidence="2">The sequence shown here is derived from an EMBL/GenBank/DDBJ whole genome shotgun (WGS) entry which is preliminary data.</text>
</comment>
<dbReference type="EMBL" id="RCZM01000004">
    <property type="protein sequence ID" value="TPG16171.1"/>
    <property type="molecule type" value="Genomic_DNA"/>
</dbReference>
<dbReference type="SUPFAM" id="SSF69255">
    <property type="entry name" value="gp5 N-terminal domain-like"/>
    <property type="match status" value="1"/>
</dbReference>